<accession>A0A7W0DMY3</accession>
<dbReference type="AlphaFoldDB" id="A0A7W0DMY3"/>
<dbReference type="Proteomes" id="UP000545761">
    <property type="component" value="Unassembled WGS sequence"/>
</dbReference>
<sequence length="52" mass="5256">MTVHLPPGPAGTGQSSSSRAHPAVDGEAGGQEKIRFWIASVLIAGGKADGER</sequence>
<comment type="caution">
    <text evidence="2">The sequence shown here is derived from an EMBL/GenBank/DDBJ whole genome shotgun (WGS) entry which is preliminary data.</text>
</comment>
<evidence type="ECO:0000256" key="1">
    <source>
        <dbReference type="SAM" id="MobiDB-lite"/>
    </source>
</evidence>
<proteinExistence type="predicted"/>
<dbReference type="EMBL" id="JACEHE010000011">
    <property type="protein sequence ID" value="MBA2947965.1"/>
    <property type="molecule type" value="Genomic_DNA"/>
</dbReference>
<organism evidence="2 3">
    <name type="scientific">Streptomyces himalayensis subsp. himalayensis</name>
    <dbReference type="NCBI Taxonomy" id="2756131"/>
    <lineage>
        <taxon>Bacteria</taxon>
        <taxon>Bacillati</taxon>
        <taxon>Actinomycetota</taxon>
        <taxon>Actinomycetes</taxon>
        <taxon>Kitasatosporales</taxon>
        <taxon>Streptomycetaceae</taxon>
        <taxon>Streptomyces</taxon>
        <taxon>Streptomyces himalayensis</taxon>
    </lineage>
</organism>
<feature type="region of interest" description="Disordered" evidence="1">
    <location>
        <begin position="1"/>
        <end position="30"/>
    </location>
</feature>
<reference evidence="2 3" key="1">
    <citation type="submission" date="2020-07" db="EMBL/GenBank/DDBJ databases">
        <title>Streptomyces isolated from Indian soil.</title>
        <authorList>
            <person name="Mandal S."/>
            <person name="Maiti P.K."/>
        </authorList>
    </citation>
    <scope>NUCLEOTIDE SEQUENCE [LARGE SCALE GENOMIC DNA]</scope>
    <source>
        <strain evidence="2 3">PSKA28</strain>
    </source>
</reference>
<protein>
    <submittedName>
        <fullName evidence="2">Uncharacterized protein</fullName>
    </submittedName>
</protein>
<name>A0A7W0DMY3_9ACTN</name>
<dbReference type="RefSeq" id="WP_181658916.1">
    <property type="nucleotide sequence ID" value="NZ_JACEHE010000011.1"/>
</dbReference>
<evidence type="ECO:0000313" key="2">
    <source>
        <dbReference type="EMBL" id="MBA2947965.1"/>
    </source>
</evidence>
<gene>
    <name evidence="2" type="ORF">H1D24_19650</name>
</gene>
<evidence type="ECO:0000313" key="3">
    <source>
        <dbReference type="Proteomes" id="UP000545761"/>
    </source>
</evidence>